<keyword evidence="5" id="KW-1185">Reference proteome</keyword>
<dbReference type="OrthoDB" id="6836202at2"/>
<evidence type="ECO:0000313" key="4">
    <source>
        <dbReference type="EMBL" id="SEB19863.1"/>
    </source>
</evidence>
<name>A0A1H4HDL1_9SPHI</name>
<dbReference type="InterPro" id="IPR029044">
    <property type="entry name" value="Nucleotide-diphossugar_trans"/>
</dbReference>
<reference evidence="4 5" key="1">
    <citation type="submission" date="2016-10" db="EMBL/GenBank/DDBJ databases">
        <authorList>
            <person name="de Groot N.N."/>
        </authorList>
    </citation>
    <scope>NUCLEOTIDE SEQUENCE [LARGE SCALE GENOMIC DNA]</scope>
    <source>
        <strain evidence="4 5">DSM 19033</strain>
    </source>
</reference>
<proteinExistence type="inferred from homology"/>
<accession>A0A1H4HDL1</accession>
<gene>
    <name evidence="4" type="ORF">SAMN05443550_1166</name>
</gene>
<dbReference type="PANTHER" id="PTHR43179">
    <property type="entry name" value="RHAMNOSYLTRANSFERASE WBBL"/>
    <property type="match status" value="1"/>
</dbReference>
<dbReference type="Gene3D" id="3.90.550.10">
    <property type="entry name" value="Spore Coat Polysaccharide Biosynthesis Protein SpsA, Chain A"/>
    <property type="match status" value="1"/>
</dbReference>
<evidence type="ECO:0000256" key="2">
    <source>
        <dbReference type="ARBA" id="ARBA00022676"/>
    </source>
</evidence>
<comment type="similarity">
    <text evidence="1">Belongs to the glycosyltransferase 2 family.</text>
</comment>
<dbReference type="RefSeq" id="WP_090559857.1">
    <property type="nucleotide sequence ID" value="NZ_FNRA01000016.1"/>
</dbReference>
<dbReference type="STRING" id="425514.SAMN05443550_1166"/>
<dbReference type="Proteomes" id="UP000198850">
    <property type="component" value="Unassembled WGS sequence"/>
</dbReference>
<dbReference type="SUPFAM" id="SSF53448">
    <property type="entry name" value="Nucleotide-diphospho-sugar transferases"/>
    <property type="match status" value="1"/>
</dbReference>
<evidence type="ECO:0000313" key="5">
    <source>
        <dbReference type="Proteomes" id="UP000198850"/>
    </source>
</evidence>
<evidence type="ECO:0000256" key="3">
    <source>
        <dbReference type="ARBA" id="ARBA00022679"/>
    </source>
</evidence>
<dbReference type="PANTHER" id="PTHR43179:SF12">
    <property type="entry name" value="GALACTOFURANOSYLTRANSFERASE GLFT2"/>
    <property type="match status" value="1"/>
</dbReference>
<dbReference type="EMBL" id="FNRA01000016">
    <property type="protein sequence ID" value="SEB19863.1"/>
    <property type="molecule type" value="Genomic_DNA"/>
</dbReference>
<organism evidence="4 5">
    <name type="scientific">Pedobacter hartonius</name>
    <dbReference type="NCBI Taxonomy" id="425514"/>
    <lineage>
        <taxon>Bacteria</taxon>
        <taxon>Pseudomonadati</taxon>
        <taxon>Bacteroidota</taxon>
        <taxon>Sphingobacteriia</taxon>
        <taxon>Sphingobacteriales</taxon>
        <taxon>Sphingobacteriaceae</taxon>
        <taxon>Pedobacter</taxon>
    </lineage>
</organism>
<keyword evidence="2" id="KW-0328">Glycosyltransferase</keyword>
<sequence>MDNKKNIDIIILSYAQNDELKAVTVDCIRSLIKSDDPEEIKFNIIVIESQKQLKPFQYEGTTTIYPDTEFGYNRYMNIGIEMTSSPFICLCNNDLIFHAQWATNMLKAFELYDLPSGSPACSIHHPTVGFKLDGRIYYGYRTRHEIAGWCLFFKRDILRLTGKLDENFRFWAADDDYATILRILNLRHALVTSSIVDHVKSKTLENQTEERQEELTFGQVFYYEKKWNYRLGARWVPVTLV</sequence>
<evidence type="ECO:0000256" key="1">
    <source>
        <dbReference type="ARBA" id="ARBA00006739"/>
    </source>
</evidence>
<protein>
    <submittedName>
        <fullName evidence="4">Glycosyltransferase, GT2 family</fullName>
    </submittedName>
</protein>
<dbReference type="GO" id="GO:0016757">
    <property type="term" value="F:glycosyltransferase activity"/>
    <property type="evidence" value="ECO:0007669"/>
    <property type="project" value="UniProtKB-KW"/>
</dbReference>
<dbReference type="AlphaFoldDB" id="A0A1H4HDL1"/>
<keyword evidence="3 4" id="KW-0808">Transferase</keyword>